<evidence type="ECO:0000256" key="2">
    <source>
        <dbReference type="ARBA" id="ARBA00022840"/>
    </source>
</evidence>
<dbReference type="InterPro" id="IPR003593">
    <property type="entry name" value="AAA+_ATPase"/>
</dbReference>
<dbReference type="GO" id="GO:0003677">
    <property type="term" value="F:DNA binding"/>
    <property type="evidence" value="ECO:0007669"/>
    <property type="project" value="InterPro"/>
</dbReference>
<keyword evidence="6" id="KW-0472">Membrane</keyword>
<dbReference type="PANTHER" id="PTHR22683">
    <property type="entry name" value="SPORULATION PROTEIN RELATED"/>
    <property type="match status" value="1"/>
</dbReference>
<dbReference type="EMBL" id="WXEW01000006">
    <property type="protein sequence ID" value="NAS24569.1"/>
    <property type="molecule type" value="Genomic_DNA"/>
</dbReference>
<feature type="domain" description="FtsK" evidence="7">
    <location>
        <begin position="662"/>
        <end position="879"/>
    </location>
</feature>
<keyword evidence="8" id="KW-0132">Cell division</keyword>
<keyword evidence="2 3" id="KW-0067">ATP-binding</keyword>
<dbReference type="InterPro" id="IPR008984">
    <property type="entry name" value="SMAD_FHA_dom_sf"/>
</dbReference>
<evidence type="ECO:0000256" key="6">
    <source>
        <dbReference type="SAM" id="Phobius"/>
    </source>
</evidence>
<reference evidence="8 9" key="1">
    <citation type="submission" date="2020-01" db="EMBL/GenBank/DDBJ databases">
        <title>Herbidospora sp. NEAU-GS84 nov., a novel actinomycete isolated from soil.</title>
        <authorList>
            <person name="Han L."/>
        </authorList>
    </citation>
    <scope>NUCLEOTIDE SEQUENCE [LARGE SCALE GENOMIC DNA]</scope>
    <source>
        <strain evidence="8 9">NEAU-GS84</strain>
    </source>
</reference>
<dbReference type="PROSITE" id="PS50901">
    <property type="entry name" value="FTSK"/>
    <property type="match status" value="2"/>
</dbReference>
<organism evidence="8 9">
    <name type="scientific">Herbidospora solisilvae</name>
    <dbReference type="NCBI Taxonomy" id="2696284"/>
    <lineage>
        <taxon>Bacteria</taxon>
        <taxon>Bacillati</taxon>
        <taxon>Actinomycetota</taxon>
        <taxon>Actinomycetes</taxon>
        <taxon>Streptosporangiales</taxon>
        <taxon>Streptosporangiaceae</taxon>
        <taxon>Herbidospora</taxon>
    </lineage>
</organism>
<keyword evidence="4" id="KW-0175">Coiled coil</keyword>
<gene>
    <name evidence="8" type="ORF">GT755_23120</name>
</gene>
<feature type="transmembrane region" description="Helical" evidence="6">
    <location>
        <begin position="249"/>
        <end position="266"/>
    </location>
</feature>
<protein>
    <submittedName>
        <fullName evidence="8">Cell division protein FtsK</fullName>
    </submittedName>
</protein>
<feature type="binding site" evidence="3">
    <location>
        <begin position="680"/>
        <end position="687"/>
    </location>
    <ligand>
        <name>ATP</name>
        <dbReference type="ChEBI" id="CHEBI:30616"/>
    </ligand>
</feature>
<dbReference type="Gene3D" id="2.60.200.20">
    <property type="match status" value="1"/>
</dbReference>
<keyword evidence="8" id="KW-0131">Cell cycle</keyword>
<dbReference type="GO" id="GO:0005524">
    <property type="term" value="F:ATP binding"/>
    <property type="evidence" value="ECO:0007669"/>
    <property type="project" value="UniProtKB-UniRule"/>
</dbReference>
<keyword evidence="9" id="KW-1185">Reference proteome</keyword>
<feature type="region of interest" description="Disordered" evidence="5">
    <location>
        <begin position="488"/>
        <end position="522"/>
    </location>
</feature>
<proteinExistence type="predicted"/>
<keyword evidence="6" id="KW-0812">Transmembrane</keyword>
<dbReference type="CDD" id="cd01127">
    <property type="entry name" value="TrwB_TraG_TraD_VirD4"/>
    <property type="match status" value="1"/>
</dbReference>
<feature type="coiled-coil region" evidence="4">
    <location>
        <begin position="1072"/>
        <end position="1102"/>
    </location>
</feature>
<evidence type="ECO:0000313" key="9">
    <source>
        <dbReference type="Proteomes" id="UP000479526"/>
    </source>
</evidence>
<dbReference type="CDD" id="cd00060">
    <property type="entry name" value="FHA"/>
    <property type="match status" value="1"/>
</dbReference>
<evidence type="ECO:0000256" key="4">
    <source>
        <dbReference type="SAM" id="Coils"/>
    </source>
</evidence>
<accession>A0A7C9N3F6</accession>
<evidence type="ECO:0000313" key="8">
    <source>
        <dbReference type="EMBL" id="NAS24569.1"/>
    </source>
</evidence>
<dbReference type="SUPFAM" id="SSF52540">
    <property type="entry name" value="P-loop containing nucleoside triphosphate hydrolases"/>
    <property type="match status" value="3"/>
</dbReference>
<comment type="caution">
    <text evidence="8">The sequence shown here is derived from an EMBL/GenBank/DDBJ whole genome shotgun (WGS) entry which is preliminary data.</text>
</comment>
<feature type="domain" description="FtsK" evidence="7">
    <location>
        <begin position="993"/>
        <end position="1193"/>
    </location>
</feature>
<name>A0A7C9N3F6_9ACTN</name>
<evidence type="ECO:0000259" key="7">
    <source>
        <dbReference type="PROSITE" id="PS50901"/>
    </source>
</evidence>
<dbReference type="Proteomes" id="UP000479526">
    <property type="component" value="Unassembled WGS sequence"/>
</dbReference>
<dbReference type="InterPro" id="IPR002543">
    <property type="entry name" value="FtsK_dom"/>
</dbReference>
<evidence type="ECO:0000256" key="3">
    <source>
        <dbReference type="PROSITE-ProRule" id="PRU00289"/>
    </source>
</evidence>
<feature type="binding site" evidence="3">
    <location>
        <begin position="1023"/>
        <end position="1030"/>
    </location>
    <ligand>
        <name>ATP</name>
        <dbReference type="ChEBI" id="CHEBI:30616"/>
    </ligand>
</feature>
<dbReference type="PANTHER" id="PTHR22683:SF1">
    <property type="entry name" value="TYPE VII SECRETION SYSTEM PROTEIN ESSC"/>
    <property type="match status" value="1"/>
</dbReference>
<dbReference type="SMART" id="SM00382">
    <property type="entry name" value="AAA"/>
    <property type="match status" value="3"/>
</dbReference>
<dbReference type="Pfam" id="PF01580">
    <property type="entry name" value="FtsK_SpoIIIE"/>
    <property type="match status" value="2"/>
</dbReference>
<dbReference type="GO" id="GO:0051301">
    <property type="term" value="P:cell division"/>
    <property type="evidence" value="ECO:0007669"/>
    <property type="project" value="UniProtKB-KW"/>
</dbReference>
<keyword evidence="6" id="KW-1133">Transmembrane helix</keyword>
<keyword evidence="1 3" id="KW-0547">Nucleotide-binding</keyword>
<evidence type="ECO:0000256" key="1">
    <source>
        <dbReference type="ARBA" id="ARBA00022741"/>
    </source>
</evidence>
<dbReference type="InterPro" id="IPR050206">
    <property type="entry name" value="FtsK/SpoIIIE/SftA"/>
</dbReference>
<dbReference type="SUPFAM" id="SSF49879">
    <property type="entry name" value="SMAD/FHA domain"/>
    <property type="match status" value="1"/>
</dbReference>
<dbReference type="RefSeq" id="WP_161481689.1">
    <property type="nucleotide sequence ID" value="NZ_WXEW01000006.1"/>
</dbReference>
<dbReference type="Gene3D" id="3.40.50.300">
    <property type="entry name" value="P-loop containing nucleotide triphosphate hydrolases"/>
    <property type="match status" value="4"/>
</dbReference>
<sequence>MRITLTVVGGAGHRDVIVDGDESTTATGLAAALDTRTLGNVVRLPRARAPYGIDREAVHEAAAHDGVLWLDGRPLPADARVFGLLRDGDRVALDPAGAAATVVEEPGGTAELRVAGGPGAGSVHRLGLGAHVIGRDPACAVAVADPLLPPEAAVVRLGPAAITVEPVGTVPLRLAGEPVTGPVDWPENAVLGIGHSVFTVGRVEPPDAHLDALPDGGLAYNRPPRLVPPERVVKIEVPQEPRRPEGARLQLLAAFLPAAFGLVMAWAFQNWYFLLIAFMTPMIMIGQWASDRRHGRKQHRQAVKDHKAAMEAFDRAVEKARAADEAARRAAAPDPAELLLTATGPRRRLWERRTHDADALRLRVGLADLPAEITFEPPAPELVPPARDVPVALAMRRLGVAGVTGPRTGALAVARWLVAQAATLHSPRDLAIVVLSANPDGASQWGWVRWLPHCVTHATGSLASIGGDPESAARRVAELAALITERQGDEGGPLLKPGRLTGGPSSWNDLGRGAPRQAEPSFGTYDERPYDVLVVLDGAQAMRALPGMPQVLRQGPPAGVYTIALDEAQSLLPEECATVVACEDDGTIRLRGGGLDALGTIRPDQVSPAWADRLARSLAPLRDVSRDDPSAALPDSARLLDLIDVPDNPGRSTRAVLGVGPDGPFSVDLRRDGPHALIAGTTGAGKSELLQTLISSLAAVNRPDEMTFVLVDYKGGAAFKECVRLPHTVGMVSDLDAHLTQRALASLAAEIRRRERLLLDAGAKDIDDYLDERGTTWIMGATGVRQATAPGIFGRAAVRTTGVREPMPRLVLIIDEFAALVAELPEFVEGLVDIARRGRSLGIHLILATQRPAGVVTADIQANTSLRIALRVTDARESADVIDGPEAAHIPKSTPGRCYVRSGAGPAVAVQAARIGGRAPGGGGSPGQVRVTDLPWEALGRPPASTLVSELAGTTDLARLVDRVIEVSRGVPKQPSPWLPPLTDQVALPEVDGETIAFGVTDLPWAQKRRPLVLGPGHLLIAGTARSGRSTALRTIAGSLAGQVTADDLHLHAIDCGSGALLPLVALPHCGAVVTRDQLDRVERLLARLRAEIARRQQLLAEAGFASLAEARAAGLKEPWLLLMIDRWEGFVAAFENYDYGRLVDGVMQILREGPAVGLRAVVTSDRSGLIGQISTVFDDRLVLRLADPADYGLAGLPAKNVPSSMPNGRALSMSEHGIVESQIALLADDPSGPAQVAALQSLARTAAPATVNRPLRVDALPARITADQALGLVRGFRPPSRLWALLGAGGDALAPMGVDLLGQGPAAVIAGPSRSGRSSTLLTAAQSLLDRDVPVLVIAPRRSPLRELRGVLAVLDGNARSVREDDQAAAGGGFGGLPGAHDPMKLLEGQENYVVIVDDAELISPDSALGTALDEILRKARDGDHGLLIAGTTGDLATAYRGFVAEARKARTGLLLSVQSPADGDLFNVRLPRGATGGGPVGRGLLIMSGTATPIQTAVP</sequence>
<dbReference type="InterPro" id="IPR027417">
    <property type="entry name" value="P-loop_NTPase"/>
</dbReference>
<evidence type="ECO:0000256" key="5">
    <source>
        <dbReference type="SAM" id="MobiDB-lite"/>
    </source>
</evidence>